<dbReference type="SUPFAM" id="SSF52540">
    <property type="entry name" value="P-loop containing nucleoside triphosphate hydrolases"/>
    <property type="match status" value="1"/>
</dbReference>
<feature type="transmembrane region" description="Helical" evidence="1">
    <location>
        <begin position="608"/>
        <end position="626"/>
    </location>
</feature>
<evidence type="ECO:0000259" key="2">
    <source>
        <dbReference type="PROSITE" id="PS50943"/>
    </source>
</evidence>
<organism evidence="3 4">
    <name type="scientific">Enterococcus xiangfangensis</name>
    <dbReference type="NCBI Taxonomy" id="1296537"/>
    <lineage>
        <taxon>Bacteria</taxon>
        <taxon>Bacillati</taxon>
        <taxon>Bacillota</taxon>
        <taxon>Bacilli</taxon>
        <taxon>Lactobacillales</taxon>
        <taxon>Enterococcaceae</taxon>
        <taxon>Enterococcus</taxon>
    </lineage>
</organism>
<dbReference type="InterPro" id="IPR045063">
    <property type="entry name" value="Dynamin_N"/>
</dbReference>
<dbReference type="CDD" id="cd00093">
    <property type="entry name" value="HTH_XRE"/>
    <property type="match status" value="1"/>
</dbReference>
<dbReference type="Pfam" id="PF01381">
    <property type="entry name" value="HTH_3"/>
    <property type="match status" value="1"/>
</dbReference>
<feature type="transmembrane region" description="Helical" evidence="1">
    <location>
        <begin position="579"/>
        <end position="601"/>
    </location>
</feature>
<accession>A0ABU3F9A0</accession>
<dbReference type="PROSITE" id="PS50943">
    <property type="entry name" value="HTH_CROC1"/>
    <property type="match status" value="1"/>
</dbReference>
<dbReference type="Gene3D" id="1.10.260.40">
    <property type="entry name" value="lambda repressor-like DNA-binding domains"/>
    <property type="match status" value="1"/>
</dbReference>
<dbReference type="InterPro" id="IPR001387">
    <property type="entry name" value="Cro/C1-type_HTH"/>
</dbReference>
<dbReference type="EMBL" id="JARQAJ010000002">
    <property type="protein sequence ID" value="MDT2759258.1"/>
    <property type="molecule type" value="Genomic_DNA"/>
</dbReference>
<keyword evidence="1" id="KW-1133">Transmembrane helix</keyword>
<dbReference type="SMART" id="SM00530">
    <property type="entry name" value="HTH_XRE"/>
    <property type="match status" value="1"/>
</dbReference>
<dbReference type="InterPro" id="IPR027417">
    <property type="entry name" value="P-loop_NTPase"/>
</dbReference>
<dbReference type="RefSeq" id="WP_311829742.1">
    <property type="nucleotide sequence ID" value="NZ_JARQAJ010000002.1"/>
</dbReference>
<feature type="transmembrane region" description="Helical" evidence="1">
    <location>
        <begin position="632"/>
        <end position="659"/>
    </location>
</feature>
<comment type="caution">
    <text evidence="3">The sequence shown here is derived from an EMBL/GenBank/DDBJ whole genome shotgun (WGS) entry which is preliminary data.</text>
</comment>
<sequence>MDTYLKEFREKAVNMTQQEFSERIGVAQNTLSRWEKDPDTLSIKQLRMIADVFGVSEQDILHPTNLAKRNEPWKPNLDTAIKLKAKLNKIEEETNLTKIVLSKNSDAENSLYDSYGEKKLNVLNSIYKEGRKPSLALTGPSDAGKSTIINYMLGNNILETKWTPTTSAGTKLVHISEKPEYMGENDVAVFQSDFNEGMVGIEELRDQEYFDNHLVEMGDKNLIDDYATHDGEKFESIKKHRSSLFTVVVYLDSPILELSEIWDIPGTEANDSDDLSDDFVAAASLKGADILIHVTPATAILHHAQMAQLKSDIYKLKNYDMLSADIEPFENLFIVASQANFVLKDPDNNDLMANLKKRINSIVFDENYWDDIENKLPASIRSQQPKYSVADIEKRAFMFEKYDADINEPFKKAVLRLLEKISQYSIETVDHTAKETKSKFNKGIDEELQKFDKMLIDAEKAEHDYQDFLKNKPRYLEQNEEMYRLMNEGADKYKQKTNDEITDYLNDQIDIDNIQALIKKKDFGKNKEGREKFITWFQDTMNRKANNIVKDNAEKYGNEINAKLEYYQKINLDLKVNGFNYAATFLAALSSVATYGAFSLYFASLGNLGGYILVSQAVSVLAGWGISVGGTASAITAISAIGGPITIVIAIALVVAVLVRTIAGGSWQKSFAKQMHKQFNKPMKNSKQPSYDGKTYKEIVLKSTNDFWYETKSSINLEMFNEKIVKQEEELKQLASMAPESIKKLMVIMKELLF</sequence>
<keyword evidence="4" id="KW-1185">Reference proteome</keyword>
<keyword evidence="1" id="KW-0812">Transmembrane</keyword>
<protein>
    <submittedName>
        <fullName evidence="3">Helix-turn-helix domain-containing protein</fullName>
    </submittedName>
</protein>
<reference evidence="3" key="1">
    <citation type="submission" date="2023-03" db="EMBL/GenBank/DDBJ databases">
        <authorList>
            <person name="Shen W."/>
            <person name="Cai J."/>
        </authorList>
    </citation>
    <scope>NUCLEOTIDE SEQUENCE</scope>
    <source>
        <strain evidence="3">P66-3</strain>
    </source>
</reference>
<feature type="domain" description="HTH cro/C1-type" evidence="2">
    <location>
        <begin position="5"/>
        <end position="60"/>
    </location>
</feature>
<evidence type="ECO:0000313" key="4">
    <source>
        <dbReference type="Proteomes" id="UP001181046"/>
    </source>
</evidence>
<evidence type="ECO:0000313" key="3">
    <source>
        <dbReference type="EMBL" id="MDT2759258.1"/>
    </source>
</evidence>
<dbReference type="SUPFAM" id="SSF47413">
    <property type="entry name" value="lambda repressor-like DNA-binding domains"/>
    <property type="match status" value="1"/>
</dbReference>
<evidence type="ECO:0000256" key="1">
    <source>
        <dbReference type="SAM" id="Phobius"/>
    </source>
</evidence>
<name>A0ABU3F9A0_9ENTE</name>
<dbReference type="InterPro" id="IPR010982">
    <property type="entry name" value="Lambda_DNA-bd_dom_sf"/>
</dbReference>
<dbReference type="Proteomes" id="UP001181046">
    <property type="component" value="Unassembled WGS sequence"/>
</dbReference>
<keyword evidence="1" id="KW-0472">Membrane</keyword>
<gene>
    <name evidence="3" type="ORF">P7H27_05730</name>
</gene>
<dbReference type="Gene3D" id="3.40.50.300">
    <property type="entry name" value="P-loop containing nucleotide triphosphate hydrolases"/>
    <property type="match status" value="1"/>
</dbReference>
<dbReference type="Pfam" id="PF00350">
    <property type="entry name" value="Dynamin_N"/>
    <property type="match status" value="1"/>
</dbReference>
<proteinExistence type="predicted"/>